<proteinExistence type="predicted"/>
<organism evidence="2 3">
    <name type="scientific">Rothia mucilaginosa</name>
    <dbReference type="NCBI Taxonomy" id="43675"/>
    <lineage>
        <taxon>Bacteria</taxon>
        <taxon>Bacillati</taxon>
        <taxon>Actinomycetota</taxon>
        <taxon>Actinomycetes</taxon>
        <taxon>Micrococcales</taxon>
        <taxon>Micrococcaceae</taxon>
        <taxon>Rothia</taxon>
    </lineage>
</organism>
<dbReference type="Proteomes" id="UP000756427">
    <property type="component" value="Unassembled WGS sequence"/>
</dbReference>
<reference evidence="2" key="1">
    <citation type="submission" date="2020-04" db="EMBL/GenBank/DDBJ databases">
        <title>Deep metagenomics examines the oral microbiome during advanced dental caries in children, revealing novel taxa and co-occurrences with host molecules.</title>
        <authorList>
            <person name="Baker J.L."/>
            <person name="Morton J.T."/>
            <person name="Dinis M."/>
            <person name="Alvarez R."/>
            <person name="Tran N.C."/>
            <person name="Knight R."/>
            <person name="Edlund A."/>
        </authorList>
    </citation>
    <scope>NUCLEOTIDE SEQUENCE</scope>
    <source>
        <strain evidence="2">JCVI_44_bin.2</strain>
    </source>
</reference>
<protein>
    <submittedName>
        <fullName evidence="2">Uncharacterized protein</fullName>
    </submittedName>
</protein>
<comment type="caution">
    <text evidence="2">The sequence shown here is derived from an EMBL/GenBank/DDBJ whole genome shotgun (WGS) entry which is preliminary data.</text>
</comment>
<name>A0A930PY95_9MICC</name>
<feature type="region of interest" description="Disordered" evidence="1">
    <location>
        <begin position="40"/>
        <end position="70"/>
    </location>
</feature>
<gene>
    <name evidence="2" type="ORF">HXO64_06940</name>
</gene>
<evidence type="ECO:0000313" key="2">
    <source>
        <dbReference type="EMBL" id="MBF1664269.1"/>
    </source>
</evidence>
<accession>A0A930PY95</accession>
<sequence>MTSTSIKHATLRVFVGRGKAVALRGPQSILSGPVVPTPTALQPPVMGPAGPGSTPIPPTPEAAKDPRNRPYGHNNAALRSEFYYVAFQDQEIDPGSLKHTAPTALLPTRNPDAWYAPALNILHNAPYASTYTDLFSWVDLMEPALAIDADLLQWAKLSPQGKQQALTTRTRRLRALMNAGLRVGVVRETHATGTVNLDLSAYKRQGYSFAEWAENMASGSAHIPLPLIVAILNAHPDLTTPQQVILHLQTQMRVSEL</sequence>
<evidence type="ECO:0000256" key="1">
    <source>
        <dbReference type="SAM" id="MobiDB-lite"/>
    </source>
</evidence>
<dbReference type="AlphaFoldDB" id="A0A930PY95"/>
<dbReference type="EMBL" id="JABZXR010000032">
    <property type="protein sequence ID" value="MBF1664269.1"/>
    <property type="molecule type" value="Genomic_DNA"/>
</dbReference>
<evidence type="ECO:0000313" key="3">
    <source>
        <dbReference type="Proteomes" id="UP000756427"/>
    </source>
</evidence>